<dbReference type="Proteomes" id="UP001358586">
    <property type="component" value="Chromosome 1"/>
</dbReference>
<protein>
    <submittedName>
        <fullName evidence="1">Uncharacterized protein</fullName>
    </submittedName>
</protein>
<name>A0ABR0R6Q5_GOSAR</name>
<dbReference type="EMBL" id="JARKNE010000001">
    <property type="protein sequence ID" value="KAK5846844.1"/>
    <property type="molecule type" value="Genomic_DNA"/>
</dbReference>
<reference evidence="1 2" key="1">
    <citation type="submission" date="2023-03" db="EMBL/GenBank/DDBJ databases">
        <title>WGS of Gossypium arboreum.</title>
        <authorList>
            <person name="Yu D."/>
        </authorList>
    </citation>
    <scope>NUCLEOTIDE SEQUENCE [LARGE SCALE GENOMIC DNA]</scope>
    <source>
        <tissue evidence="1">Leaf</tissue>
    </source>
</reference>
<sequence length="124" mass="14053">MIENNSQNNVFQYGNWLRVPIEATNQNNGLWRNGIEMFKEDEEGTRKQYRNTSVVLGSKGLKDQEEMRLVKDRDDESETNGFGWQVGDGKSINIRDDKLGIKGLNGSSLDSNMITPSVNRVSDL</sequence>
<keyword evidence="2" id="KW-1185">Reference proteome</keyword>
<organism evidence="1 2">
    <name type="scientific">Gossypium arboreum</name>
    <name type="common">Tree cotton</name>
    <name type="synonym">Gossypium nanking</name>
    <dbReference type="NCBI Taxonomy" id="29729"/>
    <lineage>
        <taxon>Eukaryota</taxon>
        <taxon>Viridiplantae</taxon>
        <taxon>Streptophyta</taxon>
        <taxon>Embryophyta</taxon>
        <taxon>Tracheophyta</taxon>
        <taxon>Spermatophyta</taxon>
        <taxon>Magnoliopsida</taxon>
        <taxon>eudicotyledons</taxon>
        <taxon>Gunneridae</taxon>
        <taxon>Pentapetalae</taxon>
        <taxon>rosids</taxon>
        <taxon>malvids</taxon>
        <taxon>Malvales</taxon>
        <taxon>Malvaceae</taxon>
        <taxon>Malvoideae</taxon>
        <taxon>Gossypium</taxon>
    </lineage>
</organism>
<evidence type="ECO:0000313" key="2">
    <source>
        <dbReference type="Proteomes" id="UP001358586"/>
    </source>
</evidence>
<gene>
    <name evidence="1" type="ORF">PVK06_003143</name>
</gene>
<accession>A0ABR0R6Q5</accession>
<proteinExistence type="predicted"/>
<comment type="caution">
    <text evidence="1">The sequence shown here is derived from an EMBL/GenBank/DDBJ whole genome shotgun (WGS) entry which is preliminary data.</text>
</comment>
<evidence type="ECO:0000313" key="1">
    <source>
        <dbReference type="EMBL" id="KAK5846844.1"/>
    </source>
</evidence>